<feature type="transmembrane region" description="Helical" evidence="15">
    <location>
        <begin position="95"/>
        <end position="119"/>
    </location>
</feature>
<dbReference type="Pfam" id="PF00989">
    <property type="entry name" value="PAS"/>
    <property type="match status" value="1"/>
</dbReference>
<dbReference type="InterPro" id="IPR011006">
    <property type="entry name" value="CheY-like_superfamily"/>
</dbReference>
<dbReference type="InterPro" id="IPR036097">
    <property type="entry name" value="HisK_dim/P_sf"/>
</dbReference>
<dbReference type="Gene3D" id="1.10.287.130">
    <property type="match status" value="1"/>
</dbReference>
<dbReference type="EMBL" id="BAABBN010000007">
    <property type="protein sequence ID" value="GAA3929810.1"/>
    <property type="molecule type" value="Genomic_DNA"/>
</dbReference>
<dbReference type="SUPFAM" id="SSF55785">
    <property type="entry name" value="PYP-like sensor domain (PAS domain)"/>
    <property type="match status" value="1"/>
</dbReference>
<dbReference type="Gene3D" id="3.30.450.20">
    <property type="entry name" value="PAS domain"/>
    <property type="match status" value="2"/>
</dbReference>
<name>A0ABP7MTT6_9GAMM</name>
<evidence type="ECO:0000259" key="17">
    <source>
        <dbReference type="PROSITE" id="PS50110"/>
    </source>
</evidence>
<dbReference type="InterPro" id="IPR003594">
    <property type="entry name" value="HATPase_dom"/>
</dbReference>
<feature type="modified residue" description="4-aspartylphosphate" evidence="13">
    <location>
        <position position="1370"/>
    </location>
</feature>
<dbReference type="CDD" id="cd00130">
    <property type="entry name" value="PAS"/>
    <property type="match status" value="1"/>
</dbReference>
<dbReference type="PANTHER" id="PTHR45339:SF1">
    <property type="entry name" value="HYBRID SIGNAL TRANSDUCTION HISTIDINE KINASE J"/>
    <property type="match status" value="1"/>
</dbReference>
<dbReference type="InterPro" id="IPR013767">
    <property type="entry name" value="PAS_fold"/>
</dbReference>
<feature type="transmembrane region" description="Helical" evidence="15">
    <location>
        <begin position="9"/>
        <end position="30"/>
    </location>
</feature>
<dbReference type="PROSITE" id="PS50110">
    <property type="entry name" value="RESPONSE_REGULATORY"/>
    <property type="match status" value="2"/>
</dbReference>
<feature type="modified residue" description="4-aspartylphosphate" evidence="13">
    <location>
        <position position="1177"/>
    </location>
</feature>
<dbReference type="PROSITE" id="PS50885">
    <property type="entry name" value="HAMP"/>
    <property type="match status" value="1"/>
</dbReference>
<evidence type="ECO:0000256" key="6">
    <source>
        <dbReference type="ARBA" id="ARBA00022679"/>
    </source>
</evidence>
<keyword evidence="11 15" id="KW-1133">Transmembrane helix</keyword>
<dbReference type="SUPFAM" id="SSF47384">
    <property type="entry name" value="Homodimeric domain of signal transducing histidine kinase"/>
    <property type="match status" value="1"/>
</dbReference>
<feature type="region of interest" description="Disordered" evidence="14">
    <location>
        <begin position="1267"/>
        <end position="1309"/>
    </location>
</feature>
<organism evidence="20 21">
    <name type="scientific">Litoribacillus peritrichatus</name>
    <dbReference type="NCBI Taxonomy" id="718191"/>
    <lineage>
        <taxon>Bacteria</taxon>
        <taxon>Pseudomonadati</taxon>
        <taxon>Pseudomonadota</taxon>
        <taxon>Gammaproteobacteria</taxon>
        <taxon>Oceanospirillales</taxon>
        <taxon>Oceanospirillaceae</taxon>
        <taxon>Litoribacillus</taxon>
    </lineage>
</organism>
<dbReference type="SUPFAM" id="SSF52172">
    <property type="entry name" value="CheY-like"/>
    <property type="match status" value="2"/>
</dbReference>
<dbReference type="CDD" id="cd16922">
    <property type="entry name" value="HATPase_EvgS-ArcB-TorS-like"/>
    <property type="match status" value="1"/>
</dbReference>
<evidence type="ECO:0000256" key="15">
    <source>
        <dbReference type="SAM" id="Phobius"/>
    </source>
</evidence>
<evidence type="ECO:0000256" key="4">
    <source>
        <dbReference type="ARBA" id="ARBA00022475"/>
    </source>
</evidence>
<evidence type="ECO:0000256" key="11">
    <source>
        <dbReference type="ARBA" id="ARBA00022989"/>
    </source>
</evidence>
<protein>
    <recommendedName>
        <fullName evidence="3">histidine kinase</fullName>
        <ecNumber evidence="3">2.7.13.3</ecNumber>
    </recommendedName>
</protein>
<feature type="transmembrane region" description="Helical" evidence="15">
    <location>
        <begin position="69"/>
        <end position="88"/>
    </location>
</feature>
<evidence type="ECO:0000313" key="21">
    <source>
        <dbReference type="Proteomes" id="UP001501565"/>
    </source>
</evidence>
<dbReference type="InterPro" id="IPR003660">
    <property type="entry name" value="HAMP_dom"/>
</dbReference>
<dbReference type="PROSITE" id="PS51257">
    <property type="entry name" value="PROKAR_LIPOPROTEIN"/>
    <property type="match status" value="1"/>
</dbReference>
<feature type="domain" description="Response regulatory" evidence="17">
    <location>
        <begin position="1121"/>
        <end position="1244"/>
    </location>
</feature>
<dbReference type="InterPro" id="IPR001789">
    <property type="entry name" value="Sig_transdc_resp-reg_receiver"/>
</dbReference>
<feature type="transmembrane region" description="Helical" evidence="15">
    <location>
        <begin position="338"/>
        <end position="359"/>
    </location>
</feature>
<comment type="catalytic activity">
    <reaction evidence="1">
        <text>ATP + protein L-histidine = ADP + protein N-phospho-L-histidine.</text>
        <dbReference type="EC" id="2.7.13.3"/>
    </reaction>
</comment>
<dbReference type="InterPro" id="IPR000014">
    <property type="entry name" value="PAS"/>
</dbReference>
<dbReference type="NCBIfam" id="TIGR00229">
    <property type="entry name" value="sensory_box"/>
    <property type="match status" value="1"/>
</dbReference>
<dbReference type="PRINTS" id="PR00344">
    <property type="entry name" value="BCTRLSENSOR"/>
</dbReference>
<dbReference type="Gene3D" id="6.10.340.10">
    <property type="match status" value="1"/>
</dbReference>
<dbReference type="Pfam" id="PF00072">
    <property type="entry name" value="Response_reg"/>
    <property type="match status" value="2"/>
</dbReference>
<feature type="transmembrane region" description="Helical" evidence="15">
    <location>
        <begin position="176"/>
        <end position="198"/>
    </location>
</feature>
<evidence type="ECO:0000259" key="18">
    <source>
        <dbReference type="PROSITE" id="PS50112"/>
    </source>
</evidence>
<dbReference type="InterPro" id="IPR003661">
    <property type="entry name" value="HisK_dim/P_dom"/>
</dbReference>
<dbReference type="SMART" id="SM00304">
    <property type="entry name" value="HAMP"/>
    <property type="match status" value="1"/>
</dbReference>
<dbReference type="InterPro" id="IPR005467">
    <property type="entry name" value="His_kinase_dom"/>
</dbReference>
<proteinExistence type="predicted"/>
<feature type="domain" description="Histidine kinase" evidence="16">
    <location>
        <begin position="883"/>
        <end position="1104"/>
    </location>
</feature>
<dbReference type="SMART" id="SM00387">
    <property type="entry name" value="HATPase_c"/>
    <property type="match status" value="1"/>
</dbReference>
<dbReference type="PROSITE" id="PS50112">
    <property type="entry name" value="PAS"/>
    <property type="match status" value="1"/>
</dbReference>
<evidence type="ECO:0000256" key="2">
    <source>
        <dbReference type="ARBA" id="ARBA00004651"/>
    </source>
</evidence>
<feature type="domain" description="HAMP" evidence="19">
    <location>
        <begin position="674"/>
        <end position="726"/>
    </location>
</feature>
<evidence type="ECO:0000259" key="16">
    <source>
        <dbReference type="PROSITE" id="PS50109"/>
    </source>
</evidence>
<gene>
    <name evidence="20" type="ORF">GCM10022277_28020</name>
</gene>
<feature type="transmembrane region" description="Helical" evidence="15">
    <location>
        <begin position="131"/>
        <end position="155"/>
    </location>
</feature>
<dbReference type="SMART" id="SM00388">
    <property type="entry name" value="HisKA"/>
    <property type="match status" value="1"/>
</dbReference>
<feature type="transmembrane region" description="Helical" evidence="15">
    <location>
        <begin position="218"/>
        <end position="235"/>
    </location>
</feature>
<reference evidence="21" key="1">
    <citation type="journal article" date="2019" name="Int. J. Syst. Evol. Microbiol.">
        <title>The Global Catalogue of Microorganisms (GCM) 10K type strain sequencing project: providing services to taxonomists for standard genome sequencing and annotation.</title>
        <authorList>
            <consortium name="The Broad Institute Genomics Platform"/>
            <consortium name="The Broad Institute Genome Sequencing Center for Infectious Disease"/>
            <person name="Wu L."/>
            <person name="Ma J."/>
        </authorList>
    </citation>
    <scope>NUCLEOTIDE SEQUENCE [LARGE SCALE GENOMIC DNA]</scope>
    <source>
        <strain evidence="21">JCM 17551</strain>
    </source>
</reference>
<dbReference type="CDD" id="cd00082">
    <property type="entry name" value="HisKA"/>
    <property type="match status" value="1"/>
</dbReference>
<dbReference type="Gene3D" id="3.40.50.2300">
    <property type="match status" value="2"/>
</dbReference>
<keyword evidence="12" id="KW-0902">Two-component regulatory system</keyword>
<dbReference type="InterPro" id="IPR035965">
    <property type="entry name" value="PAS-like_dom_sf"/>
</dbReference>
<evidence type="ECO:0000256" key="8">
    <source>
        <dbReference type="ARBA" id="ARBA00022741"/>
    </source>
</evidence>
<evidence type="ECO:0000256" key="7">
    <source>
        <dbReference type="ARBA" id="ARBA00022692"/>
    </source>
</evidence>
<keyword evidence="7 15" id="KW-0812">Transmembrane</keyword>
<dbReference type="SMART" id="SM00091">
    <property type="entry name" value="PAS"/>
    <property type="match status" value="1"/>
</dbReference>
<keyword evidence="15" id="KW-0472">Membrane</keyword>
<accession>A0ABP7MTT6</accession>
<dbReference type="Pfam" id="PF00512">
    <property type="entry name" value="HisKA"/>
    <property type="match status" value="1"/>
</dbReference>
<dbReference type="SUPFAM" id="SSF55874">
    <property type="entry name" value="ATPase domain of HSP90 chaperone/DNA topoisomerase II/histidine kinase"/>
    <property type="match status" value="1"/>
</dbReference>
<comment type="subcellular location">
    <subcellularLocation>
        <location evidence="2">Cell membrane</location>
        <topology evidence="2">Multi-pass membrane protein</topology>
    </subcellularLocation>
</comment>
<evidence type="ECO:0000256" key="3">
    <source>
        <dbReference type="ARBA" id="ARBA00012438"/>
    </source>
</evidence>
<dbReference type="Gene3D" id="3.30.565.10">
    <property type="entry name" value="Histidine kinase-like ATPase, C-terminal domain"/>
    <property type="match status" value="1"/>
</dbReference>
<dbReference type="PROSITE" id="PS50109">
    <property type="entry name" value="HIS_KIN"/>
    <property type="match status" value="1"/>
</dbReference>
<keyword evidence="8" id="KW-0547">Nucleotide-binding</keyword>
<dbReference type="Pfam" id="PF02518">
    <property type="entry name" value="HATPase_c"/>
    <property type="match status" value="1"/>
</dbReference>
<dbReference type="SMART" id="SM00448">
    <property type="entry name" value="REC"/>
    <property type="match status" value="2"/>
</dbReference>
<dbReference type="InterPro" id="IPR004358">
    <property type="entry name" value="Sig_transdc_His_kin-like_C"/>
</dbReference>
<dbReference type="InterPro" id="IPR029151">
    <property type="entry name" value="Sensor-like_sf"/>
</dbReference>
<keyword evidence="21" id="KW-1185">Reference proteome</keyword>
<dbReference type="InterPro" id="IPR033425">
    <property type="entry name" value="MASE3"/>
</dbReference>
<keyword evidence="4" id="KW-1003">Cell membrane</keyword>
<dbReference type="Pfam" id="PF17159">
    <property type="entry name" value="MASE3"/>
    <property type="match status" value="1"/>
</dbReference>
<feature type="domain" description="PAS" evidence="18">
    <location>
        <begin position="738"/>
        <end position="807"/>
    </location>
</feature>
<dbReference type="InterPro" id="IPR036890">
    <property type="entry name" value="HATPase_C_sf"/>
</dbReference>
<comment type="caution">
    <text evidence="20">The sequence shown here is derived from an EMBL/GenBank/DDBJ whole genome shotgun (WGS) entry which is preliminary data.</text>
</comment>
<keyword evidence="9" id="KW-0418">Kinase</keyword>
<evidence type="ECO:0000256" key="13">
    <source>
        <dbReference type="PROSITE-ProRule" id="PRU00169"/>
    </source>
</evidence>
<evidence type="ECO:0000313" key="20">
    <source>
        <dbReference type="EMBL" id="GAA3929810.1"/>
    </source>
</evidence>
<evidence type="ECO:0000259" key="19">
    <source>
        <dbReference type="PROSITE" id="PS50885"/>
    </source>
</evidence>
<dbReference type="Pfam" id="PF00672">
    <property type="entry name" value="HAMP"/>
    <property type="match status" value="1"/>
</dbReference>
<sequence length="1451" mass="159579">MGREINSRFWIALFVLIACSIPFIFNAYGIDFSSKSQSVEDLYGHSQNPSVDDVFPVLQGAIHHALLEWSGVCIAFLASFSCFVHYGVRRDITVVIIGMAFFCAGLVDTFHTLAALRFIEAATPNTDFIPFTWALSRIFHAFILICGVCICLWLTRQAEGGGSKNQLQVQRWNNKRSILVIGGVFIGLTFLAAYITAVSDALPQTMYPDDVISRPFDLLPLALFTFSGILFWIWYQQTPSLIKFALVLSTIPEVFTQLCMTFGSTELFDNYFNIAHALKVVAYSIVFIGVLLELVGQKGVLASNAHGLLNPHSDKSSIGPQEDMLDIGRASRPLGLQIPVAAFLLAVSVAIVVSFSFYFESERLVKKQEQHNLEVESNVVGPFVFQLYKRASSDVLFLSRTPPSLGISESTRLNDDINKQLWVQRLTKIFTEMLTTNPAYDQIRYVAANNGGEELVNVIRGEGIKSVDVPRLINAHETPYLDRISALKPGEVYFTKLDIGHSIEEVTNSHSLKVTVATSVYDAETHQLFGHVILDFDLGEFLYELSDASLSGVSFYLANTDGKLLFHSKKQPGVAVPEHDYLQEVYPELTATFDQDDIKATAFDSLKNQSVEGFSSYLKTIDLSRYGSDHSVVMLLQHDNYTSQREMASFRNRSVLLGVSMALGALALAVLGSRRVVQPIVAMSQAVEVYEQTGRLENLPIKSDDEMGVLARSFNNLIIRIDQALQAQNLATEQAEESSARLQGILDSAADAILTIDAQGRILSFNTAAKDMFGYRETEVLGRSVNILMPSKYAEKHDEYMSAYDQSGISKIMGVGRELEAMKKSGEVFDIHLAITEVVTSEGTIYTGLIRDITASKAAAKALVQAKESAESAARYKSEFLASMSHEIRTPMNGVLGMLGLLQKGELTDEQRHQVQLALSSGESLLTLINDILDFSKVEAGKLELEIIDFDLRTLFGEFSETIAHKVQEKGLELILDLTQVKHSMVKGDPGRIRQVLTNLVGNAIKFTEQGEIIIRAELLEERDGSFCLYCSVEDTGIGIPKNKIEGLFESFTQVDASTTRKYGGTGLGLAISSQLCRLMGGNIEAFSDQGKGSCFQFYLSLQASQLSQQVIPDVSLGEVPMLIVDDNQTNRYVLRNQLELWGADVTEVENAEQAMDILLQEIDGTGTTRFKVAFLDMYMPNMDGAELGTWIRQQPGLSDLKLVVMTSVSQRGDAKAFAEIGFSAYFPKPATTSALFDALAVVLGGGDALEHASPLVTQHYLKELDRHQKGPNELEKEVSSEKDKAISASSSTEQTANSEVTAENTETAPNWPDNAKILLVEDNYINQAVASGLLESMGLVCDVAANGVEAIEALNTSIGTESYALILMDCQMPEMDGYEATKNIRNGMAPEPYRDITIVAMTANAMKGDKEKCINAGMNDYLSKPVDADALQKMLAKWLVDSDLSNSPSV</sequence>
<evidence type="ECO:0000256" key="10">
    <source>
        <dbReference type="ARBA" id="ARBA00022840"/>
    </source>
</evidence>
<dbReference type="CDD" id="cd17546">
    <property type="entry name" value="REC_hyHK_CKI1_RcsC-like"/>
    <property type="match status" value="2"/>
</dbReference>
<feature type="transmembrane region" description="Helical" evidence="15">
    <location>
        <begin position="271"/>
        <end position="292"/>
    </location>
</feature>
<feature type="compositionally biased region" description="Basic and acidic residues" evidence="14">
    <location>
        <begin position="1267"/>
        <end position="1286"/>
    </location>
</feature>
<keyword evidence="5 13" id="KW-0597">Phosphoprotein</keyword>
<evidence type="ECO:0000256" key="1">
    <source>
        <dbReference type="ARBA" id="ARBA00000085"/>
    </source>
</evidence>
<dbReference type="Proteomes" id="UP001501565">
    <property type="component" value="Unassembled WGS sequence"/>
</dbReference>
<dbReference type="SUPFAM" id="SSF103190">
    <property type="entry name" value="Sensory domain-like"/>
    <property type="match status" value="1"/>
</dbReference>
<dbReference type="RefSeq" id="WP_344799175.1">
    <property type="nucleotide sequence ID" value="NZ_BAABBN010000007.1"/>
</dbReference>
<evidence type="ECO:0000256" key="12">
    <source>
        <dbReference type="ARBA" id="ARBA00023012"/>
    </source>
</evidence>
<evidence type="ECO:0000256" key="14">
    <source>
        <dbReference type="SAM" id="MobiDB-lite"/>
    </source>
</evidence>
<dbReference type="PANTHER" id="PTHR45339">
    <property type="entry name" value="HYBRID SIGNAL TRANSDUCTION HISTIDINE KINASE J"/>
    <property type="match status" value="1"/>
</dbReference>
<keyword evidence="10" id="KW-0067">ATP-binding</keyword>
<dbReference type="CDD" id="cd06225">
    <property type="entry name" value="HAMP"/>
    <property type="match status" value="1"/>
</dbReference>
<feature type="domain" description="Response regulatory" evidence="17">
    <location>
        <begin position="1317"/>
        <end position="1440"/>
    </location>
</feature>
<dbReference type="EC" id="2.7.13.3" evidence="3"/>
<evidence type="ECO:0000256" key="5">
    <source>
        <dbReference type="ARBA" id="ARBA00022553"/>
    </source>
</evidence>
<feature type="compositionally biased region" description="Polar residues" evidence="14">
    <location>
        <begin position="1288"/>
        <end position="1309"/>
    </location>
</feature>
<evidence type="ECO:0000256" key="9">
    <source>
        <dbReference type="ARBA" id="ARBA00022777"/>
    </source>
</evidence>
<keyword evidence="6" id="KW-0808">Transferase</keyword>